<dbReference type="InterPro" id="IPR016181">
    <property type="entry name" value="Acyl_CoA_acyltransferase"/>
</dbReference>
<dbReference type="Pfam" id="PF00583">
    <property type="entry name" value="Acetyltransf_1"/>
    <property type="match status" value="1"/>
</dbReference>
<name>A0ABY6HRT1_9ARCH</name>
<dbReference type="Gene3D" id="3.40.630.30">
    <property type="match status" value="1"/>
</dbReference>
<dbReference type="PROSITE" id="PS51186">
    <property type="entry name" value="GNAT"/>
    <property type="match status" value="1"/>
</dbReference>
<dbReference type="EMBL" id="CP104013">
    <property type="protein sequence ID" value="UYP46131.1"/>
    <property type="molecule type" value="Genomic_DNA"/>
</dbReference>
<dbReference type="PANTHER" id="PTHR42919:SF8">
    <property type="entry name" value="N-ALPHA-ACETYLTRANSFERASE 50"/>
    <property type="match status" value="1"/>
</dbReference>
<evidence type="ECO:0000313" key="5">
    <source>
        <dbReference type="Proteomes" id="UP001208689"/>
    </source>
</evidence>
<dbReference type="InterPro" id="IPR000182">
    <property type="entry name" value="GNAT_dom"/>
</dbReference>
<accession>A0ABY6HRT1</accession>
<dbReference type="SUPFAM" id="SSF55729">
    <property type="entry name" value="Acyl-CoA N-acyltransferases (Nat)"/>
    <property type="match status" value="1"/>
</dbReference>
<organism evidence="4 5">
    <name type="scientific">Candidatus Lokiarchaeum ossiferum</name>
    <dbReference type="NCBI Taxonomy" id="2951803"/>
    <lineage>
        <taxon>Archaea</taxon>
        <taxon>Promethearchaeati</taxon>
        <taxon>Promethearchaeota</taxon>
        <taxon>Promethearchaeia</taxon>
        <taxon>Promethearchaeales</taxon>
        <taxon>Promethearchaeaceae</taxon>
        <taxon>Candidatus Lokiarchaeum</taxon>
    </lineage>
</organism>
<evidence type="ECO:0000256" key="1">
    <source>
        <dbReference type="ARBA" id="ARBA00022679"/>
    </source>
</evidence>
<feature type="domain" description="N-acetyltransferase" evidence="3">
    <location>
        <begin position="1"/>
        <end position="155"/>
    </location>
</feature>
<protein>
    <submittedName>
        <fullName evidence="4">Mycothiol acetyltransferase</fullName>
        <ecNumber evidence="4">2.3.1.189</ecNumber>
    </submittedName>
</protein>
<dbReference type="GO" id="GO:0035447">
    <property type="term" value="F:mycothiol synthase activity"/>
    <property type="evidence" value="ECO:0007669"/>
    <property type="project" value="UniProtKB-EC"/>
</dbReference>
<keyword evidence="1 4" id="KW-0808">Transferase</keyword>
<proteinExistence type="predicted"/>
<gene>
    <name evidence="4" type="ORF">NEF87_002416</name>
</gene>
<sequence length="161" mass="18667">MMIVPGHYSDIIELMRVELFAFEQDGYDINTINRLIKDSILFLKMINPIDMSLVGFSICSNMMGEENVKETQAVELITLAIHPKFQRQGFGNRLLQRTLVDLQRFNVQVVQLHVKVSNEKAINLYKKHGFKIVETIEEYYDDSKESAYTMILMLTKKSKAD</sequence>
<reference evidence="4" key="1">
    <citation type="submission" date="2022-09" db="EMBL/GenBank/DDBJ databases">
        <title>Actin cytoskeleton and complex cell architecture in an #Asgard archaeon.</title>
        <authorList>
            <person name="Ponce Toledo R.I."/>
            <person name="Schleper C."/>
            <person name="Rodrigues Oliveira T."/>
            <person name="Wollweber F."/>
            <person name="Xu J."/>
            <person name="Rittmann S."/>
            <person name="Klingl A."/>
            <person name="Pilhofer M."/>
        </authorList>
    </citation>
    <scope>NUCLEOTIDE SEQUENCE</scope>
    <source>
        <strain evidence="4">B-35</strain>
    </source>
</reference>
<evidence type="ECO:0000313" key="4">
    <source>
        <dbReference type="EMBL" id="UYP46131.1"/>
    </source>
</evidence>
<evidence type="ECO:0000256" key="2">
    <source>
        <dbReference type="ARBA" id="ARBA00023315"/>
    </source>
</evidence>
<dbReference type="EC" id="2.3.1.189" evidence="4"/>
<evidence type="ECO:0000259" key="3">
    <source>
        <dbReference type="PROSITE" id="PS51186"/>
    </source>
</evidence>
<dbReference type="PANTHER" id="PTHR42919">
    <property type="entry name" value="N-ALPHA-ACETYLTRANSFERASE"/>
    <property type="match status" value="1"/>
</dbReference>
<dbReference type="Proteomes" id="UP001208689">
    <property type="component" value="Chromosome"/>
</dbReference>
<dbReference type="CDD" id="cd04301">
    <property type="entry name" value="NAT_SF"/>
    <property type="match status" value="1"/>
</dbReference>
<keyword evidence="5" id="KW-1185">Reference proteome</keyword>
<dbReference type="InterPro" id="IPR051556">
    <property type="entry name" value="N-term/lysine_N-AcTrnsfr"/>
</dbReference>
<keyword evidence="2 4" id="KW-0012">Acyltransferase</keyword>